<evidence type="ECO:0000259" key="11">
    <source>
        <dbReference type="Pfam" id="PF21680"/>
    </source>
</evidence>
<dbReference type="Pfam" id="PF01134">
    <property type="entry name" value="GIDA"/>
    <property type="match status" value="1"/>
</dbReference>
<dbReference type="Gene3D" id="3.50.50.60">
    <property type="entry name" value="FAD/NAD(P)-binding domain"/>
    <property type="match status" value="2"/>
</dbReference>
<evidence type="ECO:0000256" key="8">
    <source>
        <dbReference type="ARBA" id="ARBA00025948"/>
    </source>
</evidence>
<evidence type="ECO:0000256" key="6">
    <source>
        <dbReference type="ARBA" id="ARBA00022827"/>
    </source>
</evidence>
<dbReference type="AlphaFoldDB" id="A0A367ZSC0"/>
<dbReference type="InterPro" id="IPR049312">
    <property type="entry name" value="GIDA_C_N"/>
</dbReference>
<organism evidence="12 13">
    <name type="scientific">Candidatus Ozemobacter sibiricus</name>
    <dbReference type="NCBI Taxonomy" id="2268124"/>
    <lineage>
        <taxon>Bacteria</taxon>
        <taxon>Candidatus Ozemobacteria</taxon>
        <taxon>Candidatus Ozemobacterales</taxon>
        <taxon>Candidatus Ozemobacteraceae</taxon>
        <taxon>Candidatus Ozemobacter</taxon>
    </lineage>
</organism>
<dbReference type="PRINTS" id="PR00368">
    <property type="entry name" value="FADPNR"/>
</dbReference>
<proteinExistence type="inferred from homology"/>
<dbReference type="GO" id="GO:0030488">
    <property type="term" value="P:tRNA methylation"/>
    <property type="evidence" value="ECO:0007669"/>
    <property type="project" value="TreeGrafter"/>
</dbReference>
<comment type="caution">
    <text evidence="12">The sequence shown here is derived from an EMBL/GenBank/DDBJ whole genome shotgun (WGS) entry which is preliminary data.</text>
</comment>
<comment type="cofactor">
    <cofactor evidence="1">
        <name>FAD</name>
        <dbReference type="ChEBI" id="CHEBI:57692"/>
    </cofactor>
</comment>
<name>A0A367ZSC0_9BACT</name>
<evidence type="ECO:0000313" key="13">
    <source>
        <dbReference type="Proteomes" id="UP000252355"/>
    </source>
</evidence>
<evidence type="ECO:0000256" key="3">
    <source>
        <dbReference type="ARBA" id="ARBA00020461"/>
    </source>
</evidence>
<dbReference type="InterPro" id="IPR040131">
    <property type="entry name" value="MnmG_N"/>
</dbReference>
<dbReference type="PROSITE" id="PS01280">
    <property type="entry name" value="GIDA_1"/>
    <property type="match status" value="1"/>
</dbReference>
<keyword evidence="6" id="KW-0274">FAD</keyword>
<keyword evidence="7" id="KW-0520">NAD</keyword>
<dbReference type="PANTHER" id="PTHR11806:SF0">
    <property type="entry name" value="PROTEIN MTO1 HOMOLOG, MITOCHONDRIAL"/>
    <property type="match status" value="1"/>
</dbReference>
<dbReference type="Proteomes" id="UP000252355">
    <property type="component" value="Unassembled WGS sequence"/>
</dbReference>
<dbReference type="InterPro" id="IPR020595">
    <property type="entry name" value="MnmG-rel_CS"/>
</dbReference>
<evidence type="ECO:0000259" key="10">
    <source>
        <dbReference type="Pfam" id="PF01134"/>
    </source>
</evidence>
<evidence type="ECO:0000256" key="5">
    <source>
        <dbReference type="ARBA" id="ARBA00022694"/>
    </source>
</evidence>
<sequence>MNRNGQRTGDAGHVPIIVVGAGHAGCEAALAAARSGVETLLVTMNLSTVALMPCNPSIGGPGKGHLVREIGALGGEMAACIDATCLQMKWLNVSKGPAVRARRAQADKVAYRRRMLATLFATPHLTIRQGMVTRVLAAGGRVTGVELETGVVLSCDRLILAPGTSLNGRIIVGPRSWPGGPHNQRAATGLSESLAALGVPWRRLQTATPPRIRRDSVERAATRELPGDPDAGGFLWEHRTRRLESQESCWLTFTDEATIAAVRRNLPFSPLVLENITNVGPKHCPSIDRKVLKFPDQVRHQIFIEPEGRDSDEMYLQGLTTSMPPASQREIVRSIPGLERAEITRYGYAIEYDALAPGAMRKSMASRVLEGLFTAGQINGTSGYEEAAAQGLIAGINAVRSLRGEPPWVPSRTEAYLGVLIDDLSTWDHPEPYRMTPAQAEFRLHLREDSAEARLLDDARTLGLVPPARIAAIADWLARIRSEIARLDAWKVSPTGPLRERLAAAGTGGLKKQVSLAEILQRPTIGYRDLPALIGADFQPGLSAPDEIASLETELRYRGYAAREDERRAETRWLEGLRLPLTLPASTAAVLPPSVRELLASQRFEDLGQAIRKHCLSRGELAILMAALGGGRTSAG</sequence>
<accession>A0A367ZSC0</accession>
<keyword evidence="4" id="KW-0285">Flavoprotein</keyword>
<reference evidence="12 13" key="1">
    <citation type="submission" date="2018-05" db="EMBL/GenBank/DDBJ databases">
        <title>A metagenomic window into the 2 km-deep terrestrial subsurface aquifer revealed taxonomically and functionally diverse microbial community comprising novel uncultured bacterial lineages.</title>
        <authorList>
            <person name="Kadnikov V.V."/>
            <person name="Mardanov A.V."/>
            <person name="Beletsky A.V."/>
            <person name="Banks D."/>
            <person name="Pimenov N.V."/>
            <person name="Frank Y.A."/>
            <person name="Karnachuk O.V."/>
            <person name="Ravin N.V."/>
        </authorList>
    </citation>
    <scope>NUCLEOTIDE SEQUENCE [LARGE SCALE GENOMIC DNA]</scope>
    <source>
        <strain evidence="12">BY5</strain>
    </source>
</reference>
<evidence type="ECO:0000256" key="1">
    <source>
        <dbReference type="ARBA" id="ARBA00001974"/>
    </source>
</evidence>
<evidence type="ECO:0000313" key="12">
    <source>
        <dbReference type="EMBL" id="RCK80629.1"/>
    </source>
</evidence>
<dbReference type="PANTHER" id="PTHR11806">
    <property type="entry name" value="GLUCOSE INHIBITED DIVISION PROTEIN A"/>
    <property type="match status" value="1"/>
</dbReference>
<dbReference type="Pfam" id="PF21680">
    <property type="entry name" value="GIDA_C_1st"/>
    <property type="match status" value="1"/>
</dbReference>
<dbReference type="SUPFAM" id="SSF51905">
    <property type="entry name" value="FAD/NAD(P)-binding domain"/>
    <property type="match status" value="1"/>
</dbReference>
<comment type="similarity">
    <text evidence="2">Belongs to the MnmG family.</text>
</comment>
<dbReference type="PROSITE" id="PS01281">
    <property type="entry name" value="GIDA_2"/>
    <property type="match status" value="1"/>
</dbReference>
<keyword evidence="5" id="KW-0819">tRNA processing</keyword>
<dbReference type="InterPro" id="IPR002218">
    <property type="entry name" value="MnmG-rel"/>
</dbReference>
<dbReference type="GO" id="GO:0005829">
    <property type="term" value="C:cytosol"/>
    <property type="evidence" value="ECO:0007669"/>
    <property type="project" value="TreeGrafter"/>
</dbReference>
<dbReference type="GO" id="GO:0050660">
    <property type="term" value="F:flavin adenine dinucleotide binding"/>
    <property type="evidence" value="ECO:0007669"/>
    <property type="project" value="InterPro"/>
</dbReference>
<feature type="domain" description="tRNA uridine 5-carboxymethylaminomethyl modification enzyme C-terminal N-terninal subdomain" evidence="11">
    <location>
        <begin position="469"/>
        <end position="564"/>
    </location>
</feature>
<dbReference type="InterPro" id="IPR004416">
    <property type="entry name" value="MnmG"/>
</dbReference>
<dbReference type="EMBL" id="QOQW01000005">
    <property type="protein sequence ID" value="RCK80629.1"/>
    <property type="molecule type" value="Genomic_DNA"/>
</dbReference>
<dbReference type="NCBIfam" id="TIGR00136">
    <property type="entry name" value="mnmG_gidA"/>
    <property type="match status" value="1"/>
</dbReference>
<evidence type="ECO:0000256" key="2">
    <source>
        <dbReference type="ARBA" id="ARBA00007653"/>
    </source>
</evidence>
<dbReference type="InterPro" id="IPR036188">
    <property type="entry name" value="FAD/NAD-bd_sf"/>
</dbReference>
<gene>
    <name evidence="12" type="ORF">OZSIB_2942</name>
</gene>
<evidence type="ECO:0000256" key="7">
    <source>
        <dbReference type="ARBA" id="ARBA00023027"/>
    </source>
</evidence>
<evidence type="ECO:0000256" key="9">
    <source>
        <dbReference type="ARBA" id="ARBA00031800"/>
    </source>
</evidence>
<feature type="domain" description="MnmG N-terminal" evidence="10">
    <location>
        <begin position="16"/>
        <end position="405"/>
    </location>
</feature>
<dbReference type="Gene3D" id="1.10.10.1800">
    <property type="entry name" value="tRNA uridine 5-carboxymethylaminomethyl modification enzyme MnmG/GidA"/>
    <property type="match status" value="1"/>
</dbReference>
<comment type="subunit">
    <text evidence="8">Homodimer. Heterotetramer of two MnmE and two MnmG subunits.</text>
</comment>
<dbReference type="GO" id="GO:0002098">
    <property type="term" value="P:tRNA wobble uridine modification"/>
    <property type="evidence" value="ECO:0007669"/>
    <property type="project" value="InterPro"/>
</dbReference>
<protein>
    <recommendedName>
        <fullName evidence="3">tRNA uridine 5-carboxymethylaminomethyl modification enzyme MnmG</fullName>
    </recommendedName>
    <alternativeName>
        <fullName evidence="9">Glucose-inhibited division protein A</fullName>
    </alternativeName>
</protein>
<evidence type="ECO:0000256" key="4">
    <source>
        <dbReference type="ARBA" id="ARBA00022630"/>
    </source>
</evidence>